<gene>
    <name evidence="2" type="ORF">EDD32_3644</name>
</gene>
<dbReference type="OrthoDB" id="164118at2"/>
<reference evidence="2 3" key="1">
    <citation type="submission" date="2018-11" db="EMBL/GenBank/DDBJ databases">
        <title>Sequencing the genomes of 1000 actinobacteria strains.</title>
        <authorList>
            <person name="Klenk H.-P."/>
        </authorList>
    </citation>
    <scope>NUCLEOTIDE SEQUENCE [LARGE SCALE GENOMIC DNA]</scope>
    <source>
        <strain evidence="2 3">DSM 14418</strain>
    </source>
</reference>
<dbReference type="Proteomes" id="UP000280726">
    <property type="component" value="Unassembled WGS sequence"/>
</dbReference>
<keyword evidence="1" id="KW-0472">Membrane</keyword>
<evidence type="ECO:0000313" key="2">
    <source>
        <dbReference type="EMBL" id="RPF29085.1"/>
    </source>
</evidence>
<dbReference type="RefSeq" id="WP_123919780.1">
    <property type="nucleotide sequence ID" value="NZ_RKRA01000001.1"/>
</dbReference>
<keyword evidence="3" id="KW-1185">Reference proteome</keyword>
<proteinExistence type="predicted"/>
<feature type="transmembrane region" description="Helical" evidence="1">
    <location>
        <begin position="56"/>
        <end position="79"/>
    </location>
</feature>
<dbReference type="EMBL" id="RKRA01000001">
    <property type="protein sequence ID" value="RPF29085.1"/>
    <property type="molecule type" value="Genomic_DNA"/>
</dbReference>
<name>A0A3N5A6Q5_9MICO</name>
<dbReference type="InterPro" id="IPR018688">
    <property type="entry name" value="PpoB2-like"/>
</dbReference>
<feature type="transmembrane region" description="Helical" evidence="1">
    <location>
        <begin position="100"/>
        <end position="120"/>
    </location>
</feature>
<organism evidence="2 3">
    <name type="scientific">Georgenia muralis</name>
    <dbReference type="NCBI Taxonomy" id="154117"/>
    <lineage>
        <taxon>Bacteria</taxon>
        <taxon>Bacillati</taxon>
        <taxon>Actinomycetota</taxon>
        <taxon>Actinomycetes</taxon>
        <taxon>Micrococcales</taxon>
        <taxon>Bogoriellaceae</taxon>
        <taxon>Georgenia</taxon>
    </lineage>
</organism>
<dbReference type="AlphaFoldDB" id="A0A3N5A6Q5"/>
<protein>
    <submittedName>
        <fullName evidence="2">Putative metal-binding membrane protein</fullName>
    </submittedName>
</protein>
<feature type="transmembrane region" description="Helical" evidence="1">
    <location>
        <begin position="235"/>
        <end position="254"/>
    </location>
</feature>
<keyword evidence="1" id="KW-0812">Transmembrane</keyword>
<keyword evidence="1" id="KW-1133">Transmembrane helix</keyword>
<feature type="transmembrane region" description="Helical" evidence="1">
    <location>
        <begin position="198"/>
        <end position="223"/>
    </location>
</feature>
<evidence type="ECO:0000313" key="3">
    <source>
        <dbReference type="Proteomes" id="UP000280726"/>
    </source>
</evidence>
<evidence type="ECO:0000256" key="1">
    <source>
        <dbReference type="SAM" id="Phobius"/>
    </source>
</evidence>
<comment type="caution">
    <text evidence="2">The sequence shown here is derived from an EMBL/GenBank/DDBJ whole genome shotgun (WGS) entry which is preliminary data.</text>
</comment>
<dbReference type="Pfam" id="PF09948">
    <property type="entry name" value="PpoB2"/>
    <property type="match status" value="1"/>
</dbReference>
<sequence>MAVAHAPLARFRAGLDPLVLVTVTAAWALMLVLVVLDRPAVLDHGAILSAPPASLPVVLVLFVATWQVMTAAMMLPTALPMLRAFGRVARGQARPRTTMAVFTSAYFAVWTGFAVVALGGDAVLHRAVDASPWLAQRPDLIAGGVLVAAGLFQLSPLKERCLTECRSPSAFLWTHYRRGVAGAWHTGLRHAGYCLGCCWALMLVMFAVGTGNLVALAALTGVMLLERTHPRGRRLVPVVGVALVVAGTLVVSLAGPAEDGHGDADHAAPGYTVDDGGASVLVGG</sequence>
<accession>A0A3N5A6Q5</accession>
<feature type="transmembrane region" description="Helical" evidence="1">
    <location>
        <begin position="18"/>
        <end position="36"/>
    </location>
</feature>